<organism evidence="1 2">
    <name type="scientific">Liparis tanakae</name>
    <name type="common">Tanaka's snailfish</name>
    <dbReference type="NCBI Taxonomy" id="230148"/>
    <lineage>
        <taxon>Eukaryota</taxon>
        <taxon>Metazoa</taxon>
        <taxon>Chordata</taxon>
        <taxon>Craniata</taxon>
        <taxon>Vertebrata</taxon>
        <taxon>Euteleostomi</taxon>
        <taxon>Actinopterygii</taxon>
        <taxon>Neopterygii</taxon>
        <taxon>Teleostei</taxon>
        <taxon>Neoteleostei</taxon>
        <taxon>Acanthomorphata</taxon>
        <taxon>Eupercaria</taxon>
        <taxon>Perciformes</taxon>
        <taxon>Cottioidei</taxon>
        <taxon>Cottales</taxon>
        <taxon>Liparidae</taxon>
        <taxon>Liparis</taxon>
    </lineage>
</organism>
<sequence length="79" mass="8923">MRRLTQDAPAPEPKMSLDLVQQAVVPLRRLIACAEKACMDKKGVCGKKFPHTDLSLAPSRYRCIELTRQAHMEPLHVLL</sequence>
<evidence type="ECO:0000313" key="1">
    <source>
        <dbReference type="EMBL" id="TNN30307.1"/>
    </source>
</evidence>
<dbReference type="EMBL" id="SRLO01004639">
    <property type="protein sequence ID" value="TNN30307.1"/>
    <property type="molecule type" value="Genomic_DNA"/>
</dbReference>
<protein>
    <submittedName>
        <fullName evidence="1">Uncharacterized protein</fullName>
    </submittedName>
</protein>
<comment type="caution">
    <text evidence="1">The sequence shown here is derived from an EMBL/GenBank/DDBJ whole genome shotgun (WGS) entry which is preliminary data.</text>
</comment>
<proteinExistence type="predicted"/>
<dbReference type="Proteomes" id="UP000314294">
    <property type="component" value="Unassembled WGS sequence"/>
</dbReference>
<dbReference type="AlphaFoldDB" id="A0A4Z2EMZ1"/>
<gene>
    <name evidence="1" type="ORF">EYF80_059541</name>
</gene>
<name>A0A4Z2EMZ1_9TELE</name>
<keyword evidence="2" id="KW-1185">Reference proteome</keyword>
<accession>A0A4Z2EMZ1</accession>
<reference evidence="1 2" key="1">
    <citation type="submission" date="2019-03" db="EMBL/GenBank/DDBJ databases">
        <title>First draft genome of Liparis tanakae, snailfish: a comprehensive survey of snailfish specific genes.</title>
        <authorList>
            <person name="Kim W."/>
            <person name="Song I."/>
            <person name="Jeong J.-H."/>
            <person name="Kim D."/>
            <person name="Kim S."/>
            <person name="Ryu S."/>
            <person name="Song J.Y."/>
            <person name="Lee S.K."/>
        </authorList>
    </citation>
    <scope>NUCLEOTIDE SEQUENCE [LARGE SCALE GENOMIC DNA]</scope>
    <source>
        <tissue evidence="1">Muscle</tissue>
    </source>
</reference>
<evidence type="ECO:0000313" key="2">
    <source>
        <dbReference type="Proteomes" id="UP000314294"/>
    </source>
</evidence>